<dbReference type="AlphaFoldDB" id="A0A835DIK2"/>
<protein>
    <submittedName>
        <fullName evidence="1">Uncharacterized protein</fullName>
    </submittedName>
</protein>
<proteinExistence type="predicted"/>
<dbReference type="Proteomes" id="UP000655225">
    <property type="component" value="Unassembled WGS sequence"/>
</dbReference>
<sequence>MDPKMVWGFRGVLKGLAEALGFKSTWMADGGRLMAPWLMAGIGGFARDLRRRILGGFVQALRSGSPIVAVCSALNFAKSQVWRKVLVLTDALSLVEFIVGFELAAHWEVQVVVDDIQVVLW</sequence>
<gene>
    <name evidence="1" type="ORF">HHK36_012343</name>
</gene>
<keyword evidence="2" id="KW-1185">Reference proteome</keyword>
<name>A0A835DIK2_TETSI</name>
<evidence type="ECO:0000313" key="1">
    <source>
        <dbReference type="EMBL" id="KAF8401404.1"/>
    </source>
</evidence>
<organism evidence="1 2">
    <name type="scientific">Tetracentron sinense</name>
    <name type="common">Spur-leaf</name>
    <dbReference type="NCBI Taxonomy" id="13715"/>
    <lineage>
        <taxon>Eukaryota</taxon>
        <taxon>Viridiplantae</taxon>
        <taxon>Streptophyta</taxon>
        <taxon>Embryophyta</taxon>
        <taxon>Tracheophyta</taxon>
        <taxon>Spermatophyta</taxon>
        <taxon>Magnoliopsida</taxon>
        <taxon>Trochodendrales</taxon>
        <taxon>Trochodendraceae</taxon>
        <taxon>Tetracentron</taxon>
    </lineage>
</organism>
<accession>A0A835DIK2</accession>
<evidence type="ECO:0000313" key="2">
    <source>
        <dbReference type="Proteomes" id="UP000655225"/>
    </source>
</evidence>
<reference evidence="1 2" key="1">
    <citation type="submission" date="2020-04" db="EMBL/GenBank/DDBJ databases">
        <title>Plant Genome Project.</title>
        <authorList>
            <person name="Zhang R.-G."/>
        </authorList>
    </citation>
    <scope>NUCLEOTIDE SEQUENCE [LARGE SCALE GENOMIC DNA]</scope>
    <source>
        <strain evidence="1">YNK0</strain>
        <tissue evidence="1">Leaf</tissue>
    </source>
</reference>
<dbReference type="EMBL" id="JABCRI010000008">
    <property type="protein sequence ID" value="KAF8401404.1"/>
    <property type="molecule type" value="Genomic_DNA"/>
</dbReference>
<comment type="caution">
    <text evidence="1">The sequence shown here is derived from an EMBL/GenBank/DDBJ whole genome shotgun (WGS) entry which is preliminary data.</text>
</comment>